<comment type="caution">
    <text evidence="2">The sequence shown here is derived from an EMBL/GenBank/DDBJ whole genome shotgun (WGS) entry which is preliminary data.</text>
</comment>
<name>A0A6A9JXW8_PSEAI</name>
<feature type="domain" description="Suppressor of fused-like" evidence="1">
    <location>
        <begin position="17"/>
        <end position="118"/>
    </location>
</feature>
<organism evidence="2">
    <name type="scientific">Pseudomonas aeruginosa</name>
    <dbReference type="NCBI Taxonomy" id="287"/>
    <lineage>
        <taxon>Bacteria</taxon>
        <taxon>Pseudomonadati</taxon>
        <taxon>Pseudomonadota</taxon>
        <taxon>Gammaproteobacteria</taxon>
        <taxon>Pseudomonadales</taxon>
        <taxon>Pseudomonadaceae</taxon>
        <taxon>Pseudomonas</taxon>
    </lineage>
</organism>
<dbReference type="RefSeq" id="WP_196494076.1">
    <property type="nucleotide sequence ID" value="NZ_WOAJ01000002.1"/>
</dbReference>
<proteinExistence type="predicted"/>
<evidence type="ECO:0000313" key="2">
    <source>
        <dbReference type="EMBL" id="MUI57681.1"/>
    </source>
</evidence>
<sequence length="127" mass="14671">MRGRERREVAERRDLQTTQWLAGLPFHDRFVLGFGHTVQFGMPIFEDGHLRHFLLLNTLVKIDARLFDDFHAVAHPVDLLWIVPFSEREYRLKREQGIDGSMPVFAENAHPVTVDKQRGCYLGGEGA</sequence>
<evidence type="ECO:0000259" key="1">
    <source>
        <dbReference type="Pfam" id="PF05076"/>
    </source>
</evidence>
<reference evidence="2" key="1">
    <citation type="submission" date="2019-11" db="EMBL/GenBank/DDBJ databases">
        <title>Genomes of ocular Pseudomonas aeruginosa isolates.</title>
        <authorList>
            <person name="Khan M."/>
            <person name="Rice S.A."/>
            <person name="Willcox M.D.P."/>
            <person name="Stapleton F."/>
        </authorList>
    </citation>
    <scope>NUCLEOTIDE SEQUENCE</scope>
    <source>
        <strain evidence="2">PA206</strain>
    </source>
</reference>
<protein>
    <recommendedName>
        <fullName evidence="1">Suppressor of fused-like domain-containing protein</fullName>
    </recommendedName>
</protein>
<accession>A0A6A9JXW8</accession>
<dbReference type="Pfam" id="PF05076">
    <property type="entry name" value="SUFU"/>
    <property type="match status" value="1"/>
</dbReference>
<dbReference type="InterPro" id="IPR020941">
    <property type="entry name" value="SUFU-like_domain"/>
</dbReference>
<gene>
    <name evidence="2" type="ORF">GNQ20_07715</name>
</gene>
<dbReference type="AlphaFoldDB" id="A0A6A9JXW8"/>
<dbReference type="EMBL" id="WOAJ01000002">
    <property type="protein sequence ID" value="MUI57681.1"/>
    <property type="molecule type" value="Genomic_DNA"/>
</dbReference>